<gene>
    <name evidence="2" type="ORF">DEW08_09940</name>
</gene>
<name>A0A2S2CTW1_9PROT</name>
<dbReference type="KEGG" id="azz:DEW08_09940"/>
<keyword evidence="2" id="KW-0808">Transferase</keyword>
<dbReference type="Gene3D" id="3.40.50.150">
    <property type="entry name" value="Vaccinia Virus protein VP39"/>
    <property type="match status" value="1"/>
</dbReference>
<dbReference type="InterPro" id="IPR029063">
    <property type="entry name" value="SAM-dependent_MTases_sf"/>
</dbReference>
<evidence type="ECO:0000259" key="1">
    <source>
        <dbReference type="Pfam" id="PF08241"/>
    </source>
</evidence>
<sequence length="228" mass="24080">MPVVELLAPRPGERILDLGCGEGTLTERLVTAGCSVVGVDSSPDFVAAATARGLDARLADGHALPFREEFDAVFSNAALHWMTRPDAVIAGVARALKPGGRFVGEFGGAGNVQRIVAALEDALGRRGLDGKAANPWYFPTTEEYGARLAAHGFTVTSIALIPRPTPLPTDMAGWLGTFAQSFLNRVPEADRPALLAEVMEAAAPDLRDAGGRWTADYVRLRFAAVKAA</sequence>
<dbReference type="PANTHER" id="PTHR43861">
    <property type="entry name" value="TRANS-ACONITATE 2-METHYLTRANSFERASE-RELATED"/>
    <property type="match status" value="1"/>
</dbReference>
<dbReference type="GO" id="GO:0008757">
    <property type="term" value="F:S-adenosylmethionine-dependent methyltransferase activity"/>
    <property type="evidence" value="ECO:0007669"/>
    <property type="project" value="InterPro"/>
</dbReference>
<proteinExistence type="predicted"/>
<evidence type="ECO:0000313" key="3">
    <source>
        <dbReference type="Proteomes" id="UP000245629"/>
    </source>
</evidence>
<keyword evidence="2" id="KW-0489">Methyltransferase</keyword>
<dbReference type="SUPFAM" id="SSF53335">
    <property type="entry name" value="S-adenosyl-L-methionine-dependent methyltransferases"/>
    <property type="match status" value="1"/>
</dbReference>
<dbReference type="CDD" id="cd02440">
    <property type="entry name" value="AdoMet_MTases"/>
    <property type="match status" value="1"/>
</dbReference>
<dbReference type="EMBL" id="CP029353">
    <property type="protein sequence ID" value="AWK87952.1"/>
    <property type="molecule type" value="Genomic_DNA"/>
</dbReference>
<dbReference type="PANTHER" id="PTHR43861:SF1">
    <property type="entry name" value="TRANS-ACONITATE 2-METHYLTRANSFERASE"/>
    <property type="match status" value="1"/>
</dbReference>
<dbReference type="GO" id="GO:0032259">
    <property type="term" value="P:methylation"/>
    <property type="evidence" value="ECO:0007669"/>
    <property type="project" value="UniProtKB-KW"/>
</dbReference>
<keyword evidence="3" id="KW-1185">Reference proteome</keyword>
<feature type="domain" description="Methyltransferase type 11" evidence="1">
    <location>
        <begin position="16"/>
        <end position="103"/>
    </location>
</feature>
<dbReference type="InterPro" id="IPR013216">
    <property type="entry name" value="Methyltransf_11"/>
</dbReference>
<reference evidence="3" key="1">
    <citation type="submission" date="2018-05" db="EMBL/GenBank/DDBJ databases">
        <title>Azospirillum thermophila sp. nov., a novel isolated from hot spring.</title>
        <authorList>
            <person name="Zhao Z."/>
        </authorList>
    </citation>
    <scope>NUCLEOTIDE SEQUENCE [LARGE SCALE GENOMIC DNA]</scope>
    <source>
        <strain evidence="3">CFH 70021</strain>
    </source>
</reference>
<dbReference type="OrthoDB" id="9777638at2"/>
<dbReference type="AlphaFoldDB" id="A0A2S2CTW1"/>
<dbReference type="Pfam" id="PF08241">
    <property type="entry name" value="Methyltransf_11"/>
    <property type="match status" value="1"/>
</dbReference>
<accession>A0A2S2CTW1</accession>
<evidence type="ECO:0000313" key="2">
    <source>
        <dbReference type="EMBL" id="AWK87952.1"/>
    </source>
</evidence>
<dbReference type="Proteomes" id="UP000245629">
    <property type="component" value="Chromosome 2"/>
</dbReference>
<organism evidence="2 3">
    <name type="scientific">Azospirillum thermophilum</name>
    <dbReference type="NCBI Taxonomy" id="2202148"/>
    <lineage>
        <taxon>Bacteria</taxon>
        <taxon>Pseudomonadati</taxon>
        <taxon>Pseudomonadota</taxon>
        <taxon>Alphaproteobacteria</taxon>
        <taxon>Rhodospirillales</taxon>
        <taxon>Azospirillaceae</taxon>
        <taxon>Azospirillum</taxon>
    </lineage>
</organism>
<protein>
    <submittedName>
        <fullName evidence="2">SAM-dependent methyltransferase</fullName>
    </submittedName>
</protein>